<dbReference type="RefSeq" id="WP_001515800.1">
    <property type="nucleotide sequence ID" value="NZ_CP056697.1"/>
</dbReference>
<dbReference type="Proteomes" id="UP000518474">
    <property type="component" value="Unassembled WGS sequence"/>
</dbReference>
<name>A0A7W3G115_9ESCH</name>
<organism evidence="1 2">
    <name type="scientific">Escherichia marmotae</name>
    <dbReference type="NCBI Taxonomy" id="1499973"/>
    <lineage>
        <taxon>Bacteria</taxon>
        <taxon>Pseudomonadati</taxon>
        <taxon>Pseudomonadota</taxon>
        <taxon>Gammaproteobacteria</taxon>
        <taxon>Enterobacterales</taxon>
        <taxon>Enterobacteriaceae</taxon>
        <taxon>Escherichia</taxon>
    </lineage>
</organism>
<comment type="caution">
    <text evidence="1">The sequence shown here is derived from an EMBL/GenBank/DDBJ whole genome shotgun (WGS) entry which is preliminary data.</text>
</comment>
<protein>
    <submittedName>
        <fullName evidence="1">Glycosaminoglycan attachment site</fullName>
    </submittedName>
</protein>
<dbReference type="EMBL" id="JABXPT010000015">
    <property type="protein sequence ID" value="MBA7900584.1"/>
    <property type="molecule type" value="Genomic_DNA"/>
</dbReference>
<sequence length="338" mass="38816">MDLFTDVVDLDKQHPIYKLIKEEEYWAERDVLSEWARDFQDRDNKFVKEFQTTFEPCLWELYLHAYMKELGHVSDFSFDAPDFVMVKEHEFCIEATIALPAAGGQPAHSFDSNARLGDFNEFNSQAAIRLTNSFMSKVRKLRDRYSKLEHCKNKPFVIAIASFDRPFSHFAASRPIFAAMYGLYHDEEATIAANAKEVISYNVHAAIKNENTEIDMGLFCTPKFSDVSAVIYSSLATWGKLRALADNPSAPVVFQTFTPAEDSIFPKVNTAQKNEYKEHLLDGLYVLHNSFATHPLPPEALGHERIAQCYMKEDGYLDIQAPDDFLLLRYLMSIRYTK</sequence>
<dbReference type="AlphaFoldDB" id="A0A7W3G115"/>
<accession>A0A7W3G115</accession>
<evidence type="ECO:0000313" key="1">
    <source>
        <dbReference type="EMBL" id="MBA7900584.1"/>
    </source>
</evidence>
<proteinExistence type="predicted"/>
<reference evidence="1 2" key="1">
    <citation type="submission" date="2020-06" db="EMBL/GenBank/DDBJ databases">
        <title>REHAB project genomes.</title>
        <authorList>
            <person name="Shaw L.P."/>
        </authorList>
    </citation>
    <scope>NUCLEOTIDE SEQUENCE [LARGE SCALE GENOMIC DNA]</scope>
    <source>
        <strain evidence="1 2">RHBSTW-00604</strain>
    </source>
</reference>
<evidence type="ECO:0000313" key="2">
    <source>
        <dbReference type="Proteomes" id="UP000518474"/>
    </source>
</evidence>
<gene>
    <name evidence="1" type="ORF">HV245_20935</name>
</gene>